<organism evidence="1 2">
    <name type="scientific">Streptomyces huasconensis</name>
    <dbReference type="NCBI Taxonomy" id="1854574"/>
    <lineage>
        <taxon>Bacteria</taxon>
        <taxon>Bacillati</taxon>
        <taxon>Actinomycetota</taxon>
        <taxon>Actinomycetes</taxon>
        <taxon>Kitasatosporales</taxon>
        <taxon>Streptomycetaceae</taxon>
        <taxon>Streptomyces</taxon>
    </lineage>
</organism>
<gene>
    <name evidence="1" type="ORF">AB0887_18725</name>
</gene>
<sequence length="56" mass="5785">MPASALPPEVTCGNGFAYAAARLPDEEARIAAAHTFALIASAWPTAVTRPNLAVYA</sequence>
<dbReference type="EMBL" id="JBEYRS010000007">
    <property type="protein sequence ID" value="MEW2363964.1"/>
    <property type="molecule type" value="Genomic_DNA"/>
</dbReference>
<dbReference type="RefSeq" id="WP_359780247.1">
    <property type="nucleotide sequence ID" value="NZ_JBEYRR010000007.1"/>
</dbReference>
<name>A0ABV3LY85_9ACTN</name>
<dbReference type="Proteomes" id="UP001553843">
    <property type="component" value="Unassembled WGS sequence"/>
</dbReference>
<protein>
    <submittedName>
        <fullName evidence="1">Uncharacterized protein</fullName>
    </submittedName>
</protein>
<evidence type="ECO:0000313" key="1">
    <source>
        <dbReference type="EMBL" id="MEW2363964.1"/>
    </source>
</evidence>
<comment type="caution">
    <text evidence="1">The sequence shown here is derived from an EMBL/GenBank/DDBJ whole genome shotgun (WGS) entry which is preliminary data.</text>
</comment>
<keyword evidence="2" id="KW-1185">Reference proteome</keyword>
<accession>A0ABV3LY85</accession>
<proteinExistence type="predicted"/>
<reference evidence="1 2" key="1">
    <citation type="submission" date="2024-06" db="EMBL/GenBank/DDBJ databases">
        <title>The Natural Products Discovery Center: Release of the First 8490 Sequenced Strains for Exploring Actinobacteria Biosynthetic Diversity.</title>
        <authorList>
            <person name="Kalkreuter E."/>
            <person name="Kautsar S.A."/>
            <person name="Yang D."/>
            <person name="Bader C.D."/>
            <person name="Teijaro C.N."/>
            <person name="Fluegel L."/>
            <person name="Davis C.M."/>
            <person name="Simpson J.R."/>
            <person name="Lauterbach L."/>
            <person name="Steele A.D."/>
            <person name="Gui C."/>
            <person name="Meng S."/>
            <person name="Li G."/>
            <person name="Viehrig K."/>
            <person name="Ye F."/>
            <person name="Su P."/>
            <person name="Kiefer A.F."/>
            <person name="Nichols A."/>
            <person name="Cepeda A.J."/>
            <person name="Yan W."/>
            <person name="Fan B."/>
            <person name="Jiang Y."/>
            <person name="Adhikari A."/>
            <person name="Zheng C.-J."/>
            <person name="Schuster L."/>
            <person name="Cowan T.M."/>
            <person name="Smanski M.J."/>
            <person name="Chevrette M.G."/>
            <person name="De Carvalho L.P.S."/>
            <person name="Shen B."/>
        </authorList>
    </citation>
    <scope>NUCLEOTIDE SEQUENCE [LARGE SCALE GENOMIC DNA]</scope>
    <source>
        <strain evidence="1 2">NPDC047833</strain>
    </source>
</reference>
<evidence type="ECO:0000313" key="2">
    <source>
        <dbReference type="Proteomes" id="UP001553843"/>
    </source>
</evidence>